<gene>
    <name evidence="2" type="ORF">Ppb6_03233</name>
</gene>
<dbReference type="Proteomes" id="UP000093476">
    <property type="component" value="Unassembled WGS sequence"/>
</dbReference>
<proteinExistence type="predicted"/>
<accession>A0A1C0U0W9</accession>
<protein>
    <submittedName>
        <fullName evidence="2">Uncharacterized protein</fullName>
    </submittedName>
</protein>
<reference evidence="2 3" key="1">
    <citation type="submission" date="2015-12" db="EMBL/GenBank/DDBJ databases">
        <title>Genome comparisons provide insights into the role of secondary metabolites in the pathogenic phase of the Photorhabdus life cycle.</title>
        <authorList>
            <person name="Tobias N.J."/>
            <person name="Mishra B."/>
            <person name="Gupta D.K."/>
            <person name="Thines M."/>
            <person name="Stinear T.P."/>
            <person name="Bode H.B."/>
        </authorList>
    </citation>
    <scope>NUCLEOTIDE SEQUENCE [LARGE SCALE GENOMIC DNA]</scope>
    <source>
        <strain evidence="2 3">PB68.1</strain>
    </source>
</reference>
<keyword evidence="1" id="KW-0812">Transmembrane</keyword>
<sequence>MKKIYRIIIVLIIGACFLWLWSHINMKNKMAVLVDNPDPNYLYDKVWFDASKWLNSGDYIKINDFYLIKLKPINLNQVKNSEYFIYYKIYYNIRHRTYGDLDRTANFNELVQKVIGPADIKGETDAKTDLEGTERLSKLISIPRYEYLYSTFDNEKQQPVIDSLLVSFSYKDQKYEMVIDAVIDEEDKKNQLPYSYIVLTESIQHHGSFYKANDLLTYKLYLEEKQKEKK</sequence>
<dbReference type="AlphaFoldDB" id="A0A1C0U0W9"/>
<feature type="transmembrane region" description="Helical" evidence="1">
    <location>
        <begin position="7"/>
        <end position="24"/>
    </location>
</feature>
<dbReference type="PATRIC" id="fig|286156.4.peg.3680"/>
<comment type="caution">
    <text evidence="2">The sequence shown here is derived from an EMBL/GenBank/DDBJ whole genome shotgun (WGS) entry which is preliminary data.</text>
</comment>
<name>A0A1C0U0W9_9GAMM</name>
<dbReference type="EMBL" id="LOMY01000114">
    <property type="protein sequence ID" value="OCQ51572.1"/>
    <property type="molecule type" value="Genomic_DNA"/>
</dbReference>
<evidence type="ECO:0000256" key="1">
    <source>
        <dbReference type="SAM" id="Phobius"/>
    </source>
</evidence>
<keyword evidence="1" id="KW-0472">Membrane</keyword>
<evidence type="ECO:0000313" key="3">
    <source>
        <dbReference type="Proteomes" id="UP000093476"/>
    </source>
</evidence>
<keyword evidence="1" id="KW-1133">Transmembrane helix</keyword>
<organism evidence="2 3">
    <name type="scientific">Photorhabdus australis subsp. thailandensis</name>
    <dbReference type="NCBI Taxonomy" id="2805096"/>
    <lineage>
        <taxon>Bacteria</taxon>
        <taxon>Pseudomonadati</taxon>
        <taxon>Pseudomonadota</taxon>
        <taxon>Gammaproteobacteria</taxon>
        <taxon>Enterobacterales</taxon>
        <taxon>Morganellaceae</taxon>
        <taxon>Photorhabdus</taxon>
    </lineage>
</organism>
<evidence type="ECO:0000313" key="2">
    <source>
        <dbReference type="EMBL" id="OCQ51572.1"/>
    </source>
</evidence>
<keyword evidence="3" id="KW-1185">Reference proteome</keyword>